<feature type="region of interest" description="Disordered" evidence="1">
    <location>
        <begin position="1"/>
        <end position="98"/>
    </location>
</feature>
<feature type="compositionally biased region" description="Basic and acidic residues" evidence="1">
    <location>
        <begin position="181"/>
        <end position="199"/>
    </location>
</feature>
<feature type="compositionally biased region" description="Acidic residues" evidence="1">
    <location>
        <begin position="11"/>
        <end position="21"/>
    </location>
</feature>
<evidence type="ECO:0000256" key="1">
    <source>
        <dbReference type="SAM" id="MobiDB-lite"/>
    </source>
</evidence>
<evidence type="ECO:0000313" key="2">
    <source>
        <dbReference type="EMBL" id="CAL8091385.1"/>
    </source>
</evidence>
<evidence type="ECO:0000313" key="3">
    <source>
        <dbReference type="Proteomes" id="UP001642540"/>
    </source>
</evidence>
<feature type="compositionally biased region" description="Acidic residues" evidence="1">
    <location>
        <begin position="125"/>
        <end position="156"/>
    </location>
</feature>
<feature type="compositionally biased region" description="Basic and acidic residues" evidence="1">
    <location>
        <begin position="258"/>
        <end position="268"/>
    </location>
</feature>
<feature type="compositionally biased region" description="Polar residues" evidence="1">
    <location>
        <begin position="25"/>
        <end position="35"/>
    </location>
</feature>
<comment type="caution">
    <text evidence="2">The sequence shown here is derived from an EMBL/GenBank/DDBJ whole genome shotgun (WGS) entry which is preliminary data.</text>
</comment>
<reference evidence="2 3" key="1">
    <citation type="submission" date="2024-08" db="EMBL/GenBank/DDBJ databases">
        <authorList>
            <person name="Cucini C."/>
            <person name="Frati F."/>
        </authorList>
    </citation>
    <scope>NUCLEOTIDE SEQUENCE [LARGE SCALE GENOMIC DNA]</scope>
</reference>
<keyword evidence="3" id="KW-1185">Reference proteome</keyword>
<dbReference type="InterPro" id="IPR033557">
    <property type="entry name" value="CIMAP2"/>
</dbReference>
<name>A0ABP1Q6P7_9HEXA</name>
<protein>
    <submittedName>
        <fullName evidence="2">Uncharacterized protein</fullName>
    </submittedName>
</protein>
<accession>A0ABP1Q6P7</accession>
<dbReference type="Proteomes" id="UP001642540">
    <property type="component" value="Unassembled WGS sequence"/>
</dbReference>
<organism evidence="2 3">
    <name type="scientific">Orchesella dallaii</name>
    <dbReference type="NCBI Taxonomy" id="48710"/>
    <lineage>
        <taxon>Eukaryota</taxon>
        <taxon>Metazoa</taxon>
        <taxon>Ecdysozoa</taxon>
        <taxon>Arthropoda</taxon>
        <taxon>Hexapoda</taxon>
        <taxon>Collembola</taxon>
        <taxon>Entomobryomorpha</taxon>
        <taxon>Entomobryoidea</taxon>
        <taxon>Orchesellidae</taxon>
        <taxon>Orchesellinae</taxon>
        <taxon>Orchesella</taxon>
    </lineage>
</organism>
<dbReference type="EMBL" id="CAXLJM020000024">
    <property type="protein sequence ID" value="CAL8091385.1"/>
    <property type="molecule type" value="Genomic_DNA"/>
</dbReference>
<gene>
    <name evidence="2" type="ORF">ODALV1_LOCUS7921</name>
</gene>
<dbReference type="PANTHER" id="PTHR34914:SF1">
    <property type="entry name" value="LYMPHOCYTE EXPANSION MOLECULE"/>
    <property type="match status" value="1"/>
</dbReference>
<feature type="region of interest" description="Disordered" evidence="1">
    <location>
        <begin position="252"/>
        <end position="271"/>
    </location>
</feature>
<sequence>MADADAPQVPSEDEWTEEEEETIQKPATSTANDIDSTLDFLRSLITVDTPTPPPVIPDTSEPEDDEEEEQHQQLVSGYPEELWEEEADADEGRFSPEHYVDGENDIIELLSPLLTPDGVFNYFEQEMEESVESGEVEDNEQDLEEYEGEEGDENEDTLPRAGSKNKDELELDTTLGATNTSEEKSPNERPSPKSKKDMSKRAFRWFERQLLYPLIPKPNDEGQRRKQLLEKCQMVRRVSKPVMTILGAQKSFSTGAKDGGDGTSKESLNETDVPTKSFRDFTNFEWAMKNTQDFLENAGCTESSSRTYRSSLKGVKENVDIRLKIYERQLKKRRKAIGNKQQAPEITAALLRHAERAIWRAVIDNTKPRYPLPRFIFTRHRYLKRVQAQFIGPGSYEHDVFQAQTKARQQRMPSTWATCNPRFPKDPAEATGKGASGAVHLLDPWETLDKANKQKKYPGTCIPFESTPENFRKSTEAGSKIPPNAYNIKSPLEEFIKKKTSLRGPYDCYTPSRAVIPYGHYKTTTDEDQSRLGPGSYEIRSSLVKEMNDPYNFFKAMFGKAERDKMFGFKAAFDKPLWPKENGIPPVGHYEGDTEIIGKDKRQYKAPFKVQVGLKKKDEKRELTAADYYYFNGTWTVPPKGADLASVFHSKSPQIMPSKLHQVRKERNRAMNRFSDPSGRYKEEHYAYDVPVKNDYALEDCKLDCGGRGPRVDPFAIPGYGVVGVEGAKGKSGCCGCG</sequence>
<dbReference type="PANTHER" id="PTHR34914">
    <property type="entry name" value="LYMPHOCYTE EXPANSION MOLECULE"/>
    <property type="match status" value="1"/>
</dbReference>
<feature type="region of interest" description="Disordered" evidence="1">
    <location>
        <begin position="123"/>
        <end position="199"/>
    </location>
</feature>
<feature type="compositionally biased region" description="Acidic residues" evidence="1">
    <location>
        <begin position="60"/>
        <end position="69"/>
    </location>
</feature>
<proteinExistence type="predicted"/>